<keyword evidence="3" id="KW-1185">Reference proteome</keyword>
<sequence length="61" mass="6635">MRNSPQVGGVRIDTMPPTPRVLNSSPIPASVILQPHEPGADAAVRPRRSLGRKDDAVRWPL</sequence>
<evidence type="ECO:0000256" key="1">
    <source>
        <dbReference type="SAM" id="MobiDB-lite"/>
    </source>
</evidence>
<feature type="compositionally biased region" description="Basic and acidic residues" evidence="1">
    <location>
        <begin position="51"/>
        <end position="61"/>
    </location>
</feature>
<protein>
    <submittedName>
        <fullName evidence="2">Uncharacterized protein</fullName>
    </submittedName>
</protein>
<evidence type="ECO:0000313" key="3">
    <source>
        <dbReference type="Proteomes" id="UP000785613"/>
    </source>
</evidence>
<feature type="region of interest" description="Disordered" evidence="1">
    <location>
        <begin position="36"/>
        <end position="61"/>
    </location>
</feature>
<dbReference type="EMBL" id="VUYU01000002">
    <property type="protein sequence ID" value="NHZ32645.1"/>
    <property type="molecule type" value="Genomic_DNA"/>
</dbReference>
<evidence type="ECO:0000313" key="2">
    <source>
        <dbReference type="EMBL" id="NHZ32645.1"/>
    </source>
</evidence>
<dbReference type="Proteomes" id="UP000785613">
    <property type="component" value="Unassembled WGS sequence"/>
</dbReference>
<reference evidence="2 3" key="1">
    <citation type="submission" date="2019-09" db="EMBL/GenBank/DDBJ databases">
        <title>Taxonomy of Antarctic Massilia spp.: description of Massilia rubra sp. nov., Massilia aquatica sp. nov., Massilia mucilaginosa sp. nov., Massilia frigida sp. nov. isolated from streams, lakes and regoliths.</title>
        <authorList>
            <person name="Holochova P."/>
            <person name="Sedlacek I."/>
            <person name="Kralova S."/>
            <person name="Maslanova I."/>
            <person name="Busse H.-J."/>
            <person name="Stankova E."/>
            <person name="Vrbovska V."/>
            <person name="Kovarovic V."/>
            <person name="Bartak M."/>
            <person name="Svec P."/>
            <person name="Pantucek R."/>
        </authorList>
    </citation>
    <scope>NUCLEOTIDE SEQUENCE [LARGE SCALE GENOMIC DNA]</scope>
    <source>
        <strain evidence="2 3">CCM 8692</strain>
    </source>
</reference>
<name>A0ABX0LF41_9BURK</name>
<organism evidence="2 3">
    <name type="scientific">Massilia rubra</name>
    <dbReference type="NCBI Taxonomy" id="2607910"/>
    <lineage>
        <taxon>Bacteria</taxon>
        <taxon>Pseudomonadati</taxon>
        <taxon>Pseudomonadota</taxon>
        <taxon>Betaproteobacteria</taxon>
        <taxon>Burkholderiales</taxon>
        <taxon>Oxalobacteraceae</taxon>
        <taxon>Telluria group</taxon>
        <taxon>Massilia</taxon>
    </lineage>
</organism>
<gene>
    <name evidence="2" type="ORF">F0185_03445</name>
</gene>
<dbReference type="RefSeq" id="WP_167221624.1">
    <property type="nucleotide sequence ID" value="NZ_VUYU01000002.1"/>
</dbReference>
<proteinExistence type="predicted"/>
<accession>A0ABX0LF41</accession>
<comment type="caution">
    <text evidence="2">The sequence shown here is derived from an EMBL/GenBank/DDBJ whole genome shotgun (WGS) entry which is preliminary data.</text>
</comment>